<proteinExistence type="predicted"/>
<evidence type="ECO:0008006" key="3">
    <source>
        <dbReference type="Google" id="ProtNLM"/>
    </source>
</evidence>
<protein>
    <recommendedName>
        <fullName evidence="3">Cell division protein FtsL</fullName>
    </recommendedName>
</protein>
<dbReference type="EMBL" id="MEXR01000026">
    <property type="protein sequence ID" value="OGD09699.1"/>
    <property type="molecule type" value="Genomic_DNA"/>
</dbReference>
<gene>
    <name evidence="1" type="ORF">A2397_00835</name>
</gene>
<comment type="caution">
    <text evidence="1">The sequence shown here is derived from an EMBL/GenBank/DDBJ whole genome shotgun (WGS) entry which is preliminary data.</text>
</comment>
<organism evidence="1 2">
    <name type="scientific">Candidatus Amesbacteria bacterium RIFOXYB1_FULL_44_23</name>
    <dbReference type="NCBI Taxonomy" id="1797263"/>
    <lineage>
        <taxon>Bacteria</taxon>
        <taxon>Candidatus Amesiibacteriota</taxon>
    </lineage>
</organism>
<sequence length="90" mass="9599">MKKSFLIIPVLLIIGLSLQAYLSATFSTDGDKLAKIQAQIAALSNQNQALRSEILVHTSLEAVQAYALENSMKPATITNLTAITVASLTP</sequence>
<accession>A0A1F4ZTE3</accession>
<reference evidence="1 2" key="1">
    <citation type="journal article" date="2016" name="Nat. Commun.">
        <title>Thousands of microbial genomes shed light on interconnected biogeochemical processes in an aquifer system.</title>
        <authorList>
            <person name="Anantharaman K."/>
            <person name="Brown C.T."/>
            <person name="Hug L.A."/>
            <person name="Sharon I."/>
            <person name="Castelle C.J."/>
            <person name="Probst A.J."/>
            <person name="Thomas B.C."/>
            <person name="Singh A."/>
            <person name="Wilkins M.J."/>
            <person name="Karaoz U."/>
            <person name="Brodie E.L."/>
            <person name="Williams K.H."/>
            <person name="Hubbard S.S."/>
            <person name="Banfield J.F."/>
        </authorList>
    </citation>
    <scope>NUCLEOTIDE SEQUENCE [LARGE SCALE GENOMIC DNA]</scope>
</reference>
<dbReference type="AlphaFoldDB" id="A0A1F4ZTE3"/>
<dbReference type="STRING" id="1797263.A2397_00835"/>
<name>A0A1F4ZTE3_9BACT</name>
<evidence type="ECO:0000313" key="2">
    <source>
        <dbReference type="Proteomes" id="UP000176424"/>
    </source>
</evidence>
<dbReference type="Proteomes" id="UP000176424">
    <property type="component" value="Unassembled WGS sequence"/>
</dbReference>
<evidence type="ECO:0000313" key="1">
    <source>
        <dbReference type="EMBL" id="OGD09699.1"/>
    </source>
</evidence>